<accession>A0A1X6WUZ5</accession>
<sequence>MSPSTRKVPVSTSFERVSRLSTGYDVREVDDFLARARAAYEGRDESFSPSEVTSASFSSERGGYSMRVVDEALDRLSDAFALRERDAAIAERGEEAWVRDLTERAETLKERLERPAGERFAPGREGEVSYDRDDVDVLCDELVAYFTQGHPMSVDDVRRAAFRRRKGPAGYSEAVVDVYLDHVADVMASVP</sequence>
<dbReference type="NCBIfam" id="TIGR03543">
    <property type="entry name" value="divI1A_rptt_fam"/>
    <property type="match status" value="1"/>
</dbReference>
<keyword evidence="2" id="KW-1185">Reference proteome</keyword>
<organism evidence="1 2">
    <name type="scientific">Brachybacterium nesterenkovii</name>
    <dbReference type="NCBI Taxonomy" id="47847"/>
    <lineage>
        <taxon>Bacteria</taxon>
        <taxon>Bacillati</taxon>
        <taxon>Actinomycetota</taxon>
        <taxon>Actinomycetes</taxon>
        <taxon>Micrococcales</taxon>
        <taxon>Dermabacteraceae</taxon>
        <taxon>Brachybacterium</taxon>
    </lineage>
</organism>
<proteinExistence type="predicted"/>
<dbReference type="NCBIfam" id="TIGR03544">
    <property type="entry name" value="DivI1A_domain"/>
    <property type="match status" value="2"/>
</dbReference>
<dbReference type="Proteomes" id="UP000195981">
    <property type="component" value="Unassembled WGS sequence"/>
</dbReference>
<dbReference type="Gene3D" id="6.10.250.660">
    <property type="match status" value="1"/>
</dbReference>
<protein>
    <recommendedName>
        <fullName evidence="3">DivIVA domain-containing protein</fullName>
    </recommendedName>
</protein>
<name>A0A1X6WUZ5_9MICO</name>
<dbReference type="InterPro" id="IPR019933">
    <property type="entry name" value="DivIVA_domain"/>
</dbReference>
<dbReference type="EMBL" id="FWFG01000027">
    <property type="protein sequence ID" value="SLM89151.1"/>
    <property type="molecule type" value="Genomic_DNA"/>
</dbReference>
<evidence type="ECO:0008006" key="3">
    <source>
        <dbReference type="Google" id="ProtNLM"/>
    </source>
</evidence>
<dbReference type="AlphaFoldDB" id="A0A1X6WUZ5"/>
<evidence type="ECO:0000313" key="1">
    <source>
        <dbReference type="EMBL" id="SLM89151.1"/>
    </source>
</evidence>
<evidence type="ECO:0000313" key="2">
    <source>
        <dbReference type="Proteomes" id="UP000195981"/>
    </source>
</evidence>
<dbReference type="InterPro" id="IPR019932">
    <property type="entry name" value="CHP03543"/>
</dbReference>
<gene>
    <name evidence="1" type="ORF">FM110_03105</name>
</gene>
<reference evidence="1 2" key="1">
    <citation type="submission" date="2017-02" db="EMBL/GenBank/DDBJ databases">
        <authorList>
            <person name="Peterson S.W."/>
        </authorList>
    </citation>
    <scope>NUCLEOTIDE SEQUENCE [LARGE SCALE GENOMIC DNA]</scope>
    <source>
        <strain evidence="1 2">CIP104813</strain>
    </source>
</reference>